<evidence type="ECO:0000313" key="4">
    <source>
        <dbReference type="EMBL" id="KMQ89437.1"/>
    </source>
</evidence>
<dbReference type="OrthoDB" id="7555373at2759"/>
<dbReference type="PANTHER" id="PTHR47481:SF14">
    <property type="entry name" value="RETROTRANSPOSON COPIA-LIKE N-TERMINAL DOMAIN-CONTAINING PROTEIN"/>
    <property type="match status" value="1"/>
</dbReference>
<evidence type="ECO:0000256" key="1">
    <source>
        <dbReference type="SAM" id="MobiDB-lite"/>
    </source>
</evidence>
<dbReference type="Pfam" id="PF13976">
    <property type="entry name" value="gag_pre-integrs"/>
    <property type="match status" value="1"/>
</dbReference>
<protein>
    <submittedName>
        <fullName evidence="4">Retrovirus-related pol polyprotein from transposon tnt 1-94</fullName>
    </submittedName>
</protein>
<evidence type="ECO:0000313" key="5">
    <source>
        <dbReference type="Proteomes" id="UP000036403"/>
    </source>
</evidence>
<name>A0A0J7KGM9_LASNI</name>
<feature type="compositionally biased region" description="Basic and acidic residues" evidence="1">
    <location>
        <begin position="154"/>
        <end position="168"/>
    </location>
</feature>
<feature type="compositionally biased region" description="Basic and acidic residues" evidence="1">
    <location>
        <begin position="190"/>
        <end position="203"/>
    </location>
</feature>
<dbReference type="PANTHER" id="PTHR47481">
    <property type="match status" value="1"/>
</dbReference>
<reference evidence="4 5" key="1">
    <citation type="submission" date="2015-04" db="EMBL/GenBank/DDBJ databases">
        <title>Lasius niger genome sequencing.</title>
        <authorList>
            <person name="Konorov E.A."/>
            <person name="Nikitin M.A."/>
            <person name="Kirill M.V."/>
            <person name="Chang P."/>
        </authorList>
    </citation>
    <scope>NUCLEOTIDE SEQUENCE [LARGE SCALE GENOMIC DNA]</scope>
    <source>
        <tissue evidence="4">Whole</tissue>
    </source>
</reference>
<feature type="domain" description="Retrovirus-related Pol polyprotein from transposon TNT 1-94-like beta-barrel" evidence="3">
    <location>
        <begin position="259"/>
        <end position="341"/>
    </location>
</feature>
<feature type="compositionally biased region" description="Polar residues" evidence="1">
    <location>
        <begin position="169"/>
        <end position="178"/>
    </location>
</feature>
<dbReference type="STRING" id="67767.A0A0J7KGM9"/>
<keyword evidence="5" id="KW-1185">Reference proteome</keyword>
<dbReference type="PaxDb" id="67767-A0A0J7KGM9"/>
<dbReference type="InterPro" id="IPR054722">
    <property type="entry name" value="PolX-like_BBD"/>
</dbReference>
<comment type="caution">
    <text evidence="4">The sequence shown here is derived from an EMBL/GenBank/DDBJ whole genome shotgun (WGS) entry which is preliminary data.</text>
</comment>
<evidence type="ECO:0000259" key="3">
    <source>
        <dbReference type="Pfam" id="PF22936"/>
    </source>
</evidence>
<dbReference type="AlphaFoldDB" id="A0A0J7KGM9"/>
<feature type="domain" description="GAG-pre-integrase" evidence="2">
    <location>
        <begin position="392"/>
        <end position="442"/>
    </location>
</feature>
<dbReference type="Pfam" id="PF22936">
    <property type="entry name" value="Pol_BBD"/>
    <property type="match status" value="1"/>
</dbReference>
<dbReference type="InterPro" id="IPR025724">
    <property type="entry name" value="GAG-pre-integrase_dom"/>
</dbReference>
<dbReference type="EMBL" id="LBMM01007768">
    <property type="protein sequence ID" value="KMQ89437.1"/>
    <property type="molecule type" value="Genomic_DNA"/>
</dbReference>
<organism evidence="4 5">
    <name type="scientific">Lasius niger</name>
    <name type="common">Black garden ant</name>
    <dbReference type="NCBI Taxonomy" id="67767"/>
    <lineage>
        <taxon>Eukaryota</taxon>
        <taxon>Metazoa</taxon>
        <taxon>Ecdysozoa</taxon>
        <taxon>Arthropoda</taxon>
        <taxon>Hexapoda</taxon>
        <taxon>Insecta</taxon>
        <taxon>Pterygota</taxon>
        <taxon>Neoptera</taxon>
        <taxon>Endopterygota</taxon>
        <taxon>Hymenoptera</taxon>
        <taxon>Apocrita</taxon>
        <taxon>Aculeata</taxon>
        <taxon>Formicoidea</taxon>
        <taxon>Formicidae</taxon>
        <taxon>Formicinae</taxon>
        <taxon>Lasius</taxon>
        <taxon>Lasius</taxon>
    </lineage>
</organism>
<feature type="region of interest" description="Disordered" evidence="1">
    <location>
        <begin position="154"/>
        <end position="203"/>
    </location>
</feature>
<evidence type="ECO:0000259" key="2">
    <source>
        <dbReference type="Pfam" id="PF13976"/>
    </source>
</evidence>
<feature type="region of interest" description="Disordered" evidence="1">
    <location>
        <begin position="378"/>
        <end position="398"/>
    </location>
</feature>
<proteinExistence type="predicted"/>
<accession>A0A0J7KGM9</accession>
<gene>
    <name evidence="4" type="ORF">RF55_10939</name>
</gene>
<sequence>MRALLIKNAWGYVSGEVMKPEPTMTDAAEVRDWNIKDEKAKSDLILSIGASQLKLIKNCTTSRELWLQLENTFQSKRPARKATLLKSLILQKMSEGDDVREHLHGFLDTVDKLSEMDVVINPDQLAIIMLYSLPSSFENFRVAIESRDELPEPETLRTKIVEESDARKNTGTSNQSQDAMFVNRKKRSKQKENQTSKEDQKKDKSFKYKRFKCHGKRHKAFECPSQKADDKGSSRISLLSTEGTVDVCQIADNTDKNVWCLDSGCTSHICKDINSFTDISESESSKLKLASDACADVKARGVATIATMVNGKKSDVILNETLHVPELRMNLSVSKVTDKGYRVVFDKQKAEVTDQRGHTRLIAKRSGDLYLIEGASPHSCQNAEEETKKSGKSTKSDNIIRSWHRRIGHLNFRDLVHTSKSGAIRGINVQGGIEDLNCEICI</sequence>
<dbReference type="Pfam" id="PF14223">
    <property type="entry name" value="Retrotran_gag_2"/>
    <property type="match status" value="1"/>
</dbReference>
<dbReference type="Proteomes" id="UP000036403">
    <property type="component" value="Unassembled WGS sequence"/>
</dbReference>